<proteinExistence type="inferred from homology"/>
<dbReference type="PANTHER" id="PTHR20883:SF48">
    <property type="entry name" value="ECTOINE DIOXYGENASE"/>
    <property type="match status" value="1"/>
</dbReference>
<keyword evidence="7" id="KW-0560">Oxidoreductase</keyword>
<comment type="subunit">
    <text evidence="4">Homodimer.</text>
</comment>
<evidence type="ECO:0000256" key="3">
    <source>
        <dbReference type="ARBA" id="ARBA00007851"/>
    </source>
</evidence>
<dbReference type="PANTHER" id="PTHR20883">
    <property type="entry name" value="PHYTANOYL-COA DIOXYGENASE DOMAIN CONTAINING 1"/>
    <property type="match status" value="1"/>
</dbReference>
<evidence type="ECO:0000256" key="7">
    <source>
        <dbReference type="ARBA" id="ARBA00023002"/>
    </source>
</evidence>
<dbReference type="Pfam" id="PF05721">
    <property type="entry name" value="PhyH"/>
    <property type="match status" value="1"/>
</dbReference>
<keyword evidence="12" id="KW-1185">Reference proteome</keyword>
<keyword evidence="6" id="KW-0223">Dioxygenase</keyword>
<dbReference type="EC" id="1.14.11.55" evidence="10"/>
<keyword evidence="5" id="KW-0479">Metal-binding</keyword>
<evidence type="ECO:0000256" key="1">
    <source>
        <dbReference type="ARBA" id="ARBA00001954"/>
    </source>
</evidence>
<evidence type="ECO:0000313" key="11">
    <source>
        <dbReference type="EMBL" id="SIS94739.1"/>
    </source>
</evidence>
<dbReference type="InterPro" id="IPR008775">
    <property type="entry name" value="Phytyl_CoA_dOase-like"/>
</dbReference>
<evidence type="ECO:0000256" key="6">
    <source>
        <dbReference type="ARBA" id="ARBA00022964"/>
    </source>
</evidence>
<comment type="function">
    <text evidence="2">Involved in the biosynthesis of 5-hydroxyectoine, called compatible solute, which helps organisms to survive extreme osmotic stress by acting as a highly soluble organic osmolyte. Catalyzes the 2-oxoglutarate-dependent selective hydroxylation of L-ectoine to yield (4S,5S)-5-hydroxyectoine.</text>
</comment>
<comment type="similarity">
    <text evidence="3">Belongs to the PhyH family. EctD subfamily.</text>
</comment>
<dbReference type="SUPFAM" id="SSF51197">
    <property type="entry name" value="Clavaminate synthase-like"/>
    <property type="match status" value="1"/>
</dbReference>
<dbReference type="Gene3D" id="2.60.120.620">
    <property type="entry name" value="q2cbj1_9rhob like domain"/>
    <property type="match status" value="1"/>
</dbReference>
<dbReference type="RefSeq" id="WP_054341110.1">
    <property type="nucleotide sequence ID" value="NZ_FTOE01000008.1"/>
</dbReference>
<dbReference type="EMBL" id="FTOE01000008">
    <property type="protein sequence ID" value="SIS94739.1"/>
    <property type="molecule type" value="Genomic_DNA"/>
</dbReference>
<organism evidence="11 12">
    <name type="scientific">Neptunomonas antarctica</name>
    <dbReference type="NCBI Taxonomy" id="619304"/>
    <lineage>
        <taxon>Bacteria</taxon>
        <taxon>Pseudomonadati</taxon>
        <taxon>Pseudomonadota</taxon>
        <taxon>Gammaproteobacteria</taxon>
        <taxon>Oceanospirillales</taxon>
        <taxon>Oceanospirillaceae</taxon>
        <taxon>Neptunomonas</taxon>
    </lineage>
</organism>
<dbReference type="Proteomes" id="UP000185999">
    <property type="component" value="Unassembled WGS sequence"/>
</dbReference>
<protein>
    <recommendedName>
        <fullName evidence="10">Ectoine hydroxylase</fullName>
        <ecNumber evidence="10">1.14.11.55</ecNumber>
    </recommendedName>
</protein>
<dbReference type="InterPro" id="IPR012774">
    <property type="entry name" value="EctD"/>
</dbReference>
<gene>
    <name evidence="11" type="ORF">SAMN05421760_108139</name>
</gene>
<comment type="cofactor">
    <cofactor evidence="1">
        <name>Fe(2+)</name>
        <dbReference type="ChEBI" id="CHEBI:29033"/>
    </cofactor>
</comment>
<accession>A0A1N7N968</accession>
<evidence type="ECO:0000256" key="9">
    <source>
        <dbReference type="ARBA" id="ARBA00049228"/>
    </source>
</evidence>
<evidence type="ECO:0000256" key="5">
    <source>
        <dbReference type="ARBA" id="ARBA00022723"/>
    </source>
</evidence>
<comment type="catalytic activity">
    <reaction evidence="9">
        <text>L-ectoine + 2-oxoglutarate + O2 = 5-hydroxyectoine + succinate + CO2</text>
        <dbReference type="Rhea" id="RHEA:45740"/>
        <dbReference type="ChEBI" id="CHEBI:15379"/>
        <dbReference type="ChEBI" id="CHEBI:16526"/>
        <dbReference type="ChEBI" id="CHEBI:16810"/>
        <dbReference type="ChEBI" id="CHEBI:30031"/>
        <dbReference type="ChEBI" id="CHEBI:58515"/>
        <dbReference type="ChEBI" id="CHEBI:85413"/>
        <dbReference type="EC" id="1.14.11.55"/>
    </reaction>
</comment>
<dbReference type="GO" id="GO:0005506">
    <property type="term" value="F:iron ion binding"/>
    <property type="evidence" value="ECO:0007669"/>
    <property type="project" value="UniProtKB-ARBA"/>
</dbReference>
<evidence type="ECO:0000313" key="12">
    <source>
        <dbReference type="Proteomes" id="UP000185999"/>
    </source>
</evidence>
<dbReference type="AlphaFoldDB" id="A0A1N7N968"/>
<evidence type="ECO:0000256" key="2">
    <source>
        <dbReference type="ARBA" id="ARBA00004063"/>
    </source>
</evidence>
<dbReference type="STRING" id="619304.SAMN05421760_108139"/>
<evidence type="ECO:0000256" key="8">
    <source>
        <dbReference type="ARBA" id="ARBA00023004"/>
    </source>
</evidence>
<dbReference type="GO" id="GO:0016706">
    <property type="term" value="F:2-oxoglutarate-dependent dioxygenase activity"/>
    <property type="evidence" value="ECO:0007669"/>
    <property type="project" value="InterPro"/>
</dbReference>
<dbReference type="OrthoDB" id="9791262at2"/>
<keyword evidence="8" id="KW-0408">Iron</keyword>
<dbReference type="NCBIfam" id="TIGR02408">
    <property type="entry name" value="ectoine_ThpD"/>
    <property type="match status" value="1"/>
</dbReference>
<name>A0A1N7N968_9GAMM</name>
<reference evidence="12" key="1">
    <citation type="submission" date="2017-01" db="EMBL/GenBank/DDBJ databases">
        <authorList>
            <person name="Varghese N."/>
            <person name="Submissions S."/>
        </authorList>
    </citation>
    <scope>NUCLEOTIDE SEQUENCE [LARGE SCALE GENOMIC DNA]</scope>
    <source>
        <strain evidence="12">DSM 22306</strain>
    </source>
</reference>
<evidence type="ECO:0000256" key="10">
    <source>
        <dbReference type="NCBIfam" id="TIGR02408"/>
    </source>
</evidence>
<sequence length="294" mass="32989">MLNDAYPSRQDQQATITPRQDPVLYSEITENAPVTSELLEQFERQGYMLLPDLFSPNEVAAFLHAIKTLEQDEALLKTPQAVTEANSGALRSVFQIHENHSLFASVAKDARITDIARFILGGDVYIHQSRLNFKPGLKGKEFYWHSDFETWHVEDGMPHMRALSCSILLTDNNAKNGALMLMPGSHKEYLSCIGDTPKDNYLQSLKQQEFGIPDDASLNHLAQKYGIDCAEAKAGSVLFFDCNTLHGSNSNITPDPRSNLFFVFNHMNNKVTTPFCAQPPRPEFIATRNNIKAI</sequence>
<evidence type="ECO:0000256" key="4">
    <source>
        <dbReference type="ARBA" id="ARBA00011738"/>
    </source>
</evidence>